<proteinExistence type="predicted"/>
<name>A0A5J4T413_9EUKA</name>
<protein>
    <submittedName>
        <fullName evidence="2">Uncharacterized protein</fullName>
    </submittedName>
</protein>
<accession>A0A5J4T413</accession>
<sequence length="113" mass="12073">MVTNQFLIPKRILLQQIAGEAAQVHHAPRETFPTNGNVRRVASSTDSMVAGQVGVTGIKPINIQTTPSAQLQGNLNSEPKVKKKGGRTPVGSKATSTNTSIVANQNQSEDQQR</sequence>
<evidence type="ECO:0000313" key="2">
    <source>
        <dbReference type="EMBL" id="KAA6353199.1"/>
    </source>
</evidence>
<dbReference type="EMBL" id="SNRW01038576">
    <property type="protein sequence ID" value="KAA6353199.1"/>
    <property type="molecule type" value="Genomic_DNA"/>
</dbReference>
<dbReference type="Proteomes" id="UP000324800">
    <property type="component" value="Unassembled WGS sequence"/>
</dbReference>
<evidence type="ECO:0000313" key="3">
    <source>
        <dbReference type="Proteomes" id="UP000324800"/>
    </source>
</evidence>
<gene>
    <name evidence="2" type="ORF">EZS28_051274</name>
</gene>
<organism evidence="2 3">
    <name type="scientific">Streblomastix strix</name>
    <dbReference type="NCBI Taxonomy" id="222440"/>
    <lineage>
        <taxon>Eukaryota</taxon>
        <taxon>Metamonada</taxon>
        <taxon>Preaxostyla</taxon>
        <taxon>Oxymonadida</taxon>
        <taxon>Streblomastigidae</taxon>
        <taxon>Streblomastix</taxon>
    </lineage>
</organism>
<evidence type="ECO:0000256" key="1">
    <source>
        <dbReference type="SAM" id="MobiDB-lite"/>
    </source>
</evidence>
<reference evidence="2 3" key="1">
    <citation type="submission" date="2019-03" db="EMBL/GenBank/DDBJ databases">
        <title>Single cell metagenomics reveals metabolic interactions within the superorganism composed of flagellate Streblomastix strix and complex community of Bacteroidetes bacteria on its surface.</title>
        <authorList>
            <person name="Treitli S.C."/>
            <person name="Kolisko M."/>
            <person name="Husnik F."/>
            <person name="Keeling P."/>
            <person name="Hampl V."/>
        </authorList>
    </citation>
    <scope>NUCLEOTIDE SEQUENCE [LARGE SCALE GENOMIC DNA]</scope>
    <source>
        <strain evidence="2">ST1C</strain>
    </source>
</reference>
<feature type="compositionally biased region" description="Polar residues" evidence="1">
    <location>
        <begin position="66"/>
        <end position="77"/>
    </location>
</feature>
<comment type="caution">
    <text evidence="2">The sequence shown here is derived from an EMBL/GenBank/DDBJ whole genome shotgun (WGS) entry which is preliminary data.</text>
</comment>
<dbReference type="AlphaFoldDB" id="A0A5J4T413"/>
<feature type="compositionally biased region" description="Polar residues" evidence="1">
    <location>
        <begin position="93"/>
        <end position="113"/>
    </location>
</feature>
<feature type="region of interest" description="Disordered" evidence="1">
    <location>
        <begin position="66"/>
        <end position="113"/>
    </location>
</feature>